<dbReference type="HAMAP" id="MF_00835">
    <property type="entry name" value="BioC"/>
    <property type="match status" value="1"/>
</dbReference>
<name>A0ABZ2ISJ0_9BACT</name>
<dbReference type="InterPro" id="IPR029063">
    <property type="entry name" value="SAM-dependent_MTases_sf"/>
</dbReference>
<dbReference type="RefSeq" id="WP_251966183.1">
    <property type="nucleotide sequence ID" value="NZ_CP146284.1"/>
</dbReference>
<comment type="catalytic activity">
    <reaction evidence="5">
        <text>malonyl-[ACP] + S-adenosyl-L-methionine = malonyl-[ACP] methyl ester + S-adenosyl-L-homocysteine</text>
        <dbReference type="Rhea" id="RHEA:17105"/>
        <dbReference type="Rhea" id="RHEA-COMP:9623"/>
        <dbReference type="Rhea" id="RHEA-COMP:9954"/>
        <dbReference type="ChEBI" id="CHEBI:57856"/>
        <dbReference type="ChEBI" id="CHEBI:59789"/>
        <dbReference type="ChEBI" id="CHEBI:78449"/>
        <dbReference type="ChEBI" id="CHEBI:78845"/>
        <dbReference type="EC" id="2.1.1.197"/>
    </reaction>
</comment>
<evidence type="ECO:0000256" key="2">
    <source>
        <dbReference type="ARBA" id="ARBA00022679"/>
    </source>
</evidence>
<proteinExistence type="inferred from homology"/>
<dbReference type="NCBIfam" id="TIGR02072">
    <property type="entry name" value="BioC"/>
    <property type="match status" value="1"/>
</dbReference>
<comment type="pathway">
    <text evidence="5">Cofactor biosynthesis; biotin biosynthesis.</text>
</comment>
<dbReference type="EC" id="2.1.1.197" evidence="5"/>
<keyword evidence="2 5" id="KW-0808">Transferase</keyword>
<dbReference type="PANTHER" id="PTHR43861">
    <property type="entry name" value="TRANS-ACONITATE 2-METHYLTRANSFERASE-RELATED"/>
    <property type="match status" value="1"/>
</dbReference>
<organism evidence="6 7">
    <name type="scientific">Parabacteroides absconsus</name>
    <dbReference type="NCBI Taxonomy" id="2951805"/>
    <lineage>
        <taxon>Bacteria</taxon>
        <taxon>Pseudomonadati</taxon>
        <taxon>Bacteroidota</taxon>
        <taxon>Bacteroidia</taxon>
        <taxon>Bacteroidales</taxon>
        <taxon>Tannerellaceae</taxon>
        <taxon>Parabacteroides</taxon>
    </lineage>
</organism>
<dbReference type="CDD" id="cd02440">
    <property type="entry name" value="AdoMet_MTases"/>
    <property type="match status" value="1"/>
</dbReference>
<dbReference type="Gene3D" id="3.40.50.150">
    <property type="entry name" value="Vaccinia Virus protein VP39"/>
    <property type="match status" value="1"/>
</dbReference>
<protein>
    <recommendedName>
        <fullName evidence="5">Malonyl-[acyl-carrier protein] O-methyltransferase</fullName>
        <shortName evidence="5">Malonyl-ACP O-methyltransferase</shortName>
        <ecNumber evidence="5">2.1.1.197</ecNumber>
    </recommendedName>
    <alternativeName>
        <fullName evidence="5">Biotin synthesis protein BioC</fullName>
    </alternativeName>
</protein>
<evidence type="ECO:0000256" key="1">
    <source>
        <dbReference type="ARBA" id="ARBA00022603"/>
    </source>
</evidence>
<dbReference type="GO" id="GO:0102130">
    <property type="term" value="F:malonyl-CoA methyltransferase activity"/>
    <property type="evidence" value="ECO:0007669"/>
    <property type="project" value="UniProtKB-EC"/>
</dbReference>
<dbReference type="InterPro" id="IPR011814">
    <property type="entry name" value="BioC"/>
</dbReference>
<gene>
    <name evidence="5 6" type="primary">bioC</name>
    <name evidence="6" type="ORF">NEE14_015610</name>
</gene>
<accession>A0ABZ2ISJ0</accession>
<evidence type="ECO:0000256" key="4">
    <source>
        <dbReference type="ARBA" id="ARBA00022756"/>
    </source>
</evidence>
<comment type="similarity">
    <text evidence="5">Belongs to the methyltransferase superfamily.</text>
</comment>
<evidence type="ECO:0000256" key="3">
    <source>
        <dbReference type="ARBA" id="ARBA00022691"/>
    </source>
</evidence>
<evidence type="ECO:0000256" key="5">
    <source>
        <dbReference type="HAMAP-Rule" id="MF_00835"/>
    </source>
</evidence>
<reference evidence="6 7" key="1">
    <citation type="submission" date="2024-02" db="EMBL/GenBank/DDBJ databases">
        <title>Whole genome sequencing of Parabacteroides sp. AD58.</title>
        <authorList>
            <person name="Chaplin A.V."/>
            <person name="Pikina A.P."/>
            <person name="Sokolova S.R."/>
            <person name="Korostin D.O."/>
            <person name="Efimov B.A."/>
        </authorList>
    </citation>
    <scope>NUCLEOTIDE SEQUENCE [LARGE SCALE GENOMIC DNA]</scope>
    <source>
        <strain evidence="6 7">AD58</strain>
    </source>
</reference>
<comment type="function">
    <text evidence="5">Converts the free carboxyl group of a malonyl-thioester to its methyl ester by transfer of a methyl group from S-adenosyl-L-methionine (SAM). It allows to synthesize pimeloyl-ACP via the fatty acid synthetic pathway.</text>
</comment>
<evidence type="ECO:0000313" key="6">
    <source>
        <dbReference type="EMBL" id="WWV66370.1"/>
    </source>
</evidence>
<keyword evidence="1 5" id="KW-0489">Methyltransferase</keyword>
<evidence type="ECO:0000313" key="7">
    <source>
        <dbReference type="Proteomes" id="UP001320603"/>
    </source>
</evidence>
<keyword evidence="4 5" id="KW-0093">Biotin biosynthesis</keyword>
<sequence length="262" mass="29580">METMERTISEIDQERVRRKFNRACSTYDESAVAQQQIARHLSAVWEIYQQKHGFQPATALEIGCGTGGFTRYLQSSCTSAVWTLNDLYPACAEKALRFCAVNTHFVCADATAYPWIGPFELIASSSVFQWFPAPGPFVQRLASCQKSGDVLLFSTFLPGNLGEIRELTGQGLVYPSAGQWRDWLSSLYDMEHIEESEIRLLFSSPKAVLRHLKETGVTGNHAEFWTPGRLRAFSAAYQERFGTVNQQVTLTYRPLYVLAVRK</sequence>
<dbReference type="Proteomes" id="UP001320603">
    <property type="component" value="Chromosome"/>
</dbReference>
<keyword evidence="7" id="KW-1185">Reference proteome</keyword>
<keyword evidence="3 5" id="KW-0949">S-adenosyl-L-methionine</keyword>
<dbReference type="EMBL" id="CP146284">
    <property type="protein sequence ID" value="WWV66370.1"/>
    <property type="molecule type" value="Genomic_DNA"/>
</dbReference>
<dbReference type="GO" id="GO:0032259">
    <property type="term" value="P:methylation"/>
    <property type="evidence" value="ECO:0007669"/>
    <property type="project" value="UniProtKB-KW"/>
</dbReference>
<dbReference type="SUPFAM" id="SSF53335">
    <property type="entry name" value="S-adenosyl-L-methionine-dependent methyltransferases"/>
    <property type="match status" value="1"/>
</dbReference>
<dbReference type="Pfam" id="PF13489">
    <property type="entry name" value="Methyltransf_23"/>
    <property type="match status" value="1"/>
</dbReference>